<dbReference type="Gene3D" id="3.40.50.1820">
    <property type="entry name" value="alpha/beta hydrolase"/>
    <property type="match status" value="1"/>
</dbReference>
<keyword evidence="3" id="KW-1185">Reference proteome</keyword>
<dbReference type="OrthoDB" id="19657at2759"/>
<reference evidence="2 3" key="1">
    <citation type="journal article" date="2019" name="Nat. Ecol. Evol.">
        <title>Megaphylogeny resolves global patterns of mushroom evolution.</title>
        <authorList>
            <person name="Varga T."/>
            <person name="Krizsan K."/>
            <person name="Foldi C."/>
            <person name="Dima B."/>
            <person name="Sanchez-Garcia M."/>
            <person name="Sanchez-Ramirez S."/>
            <person name="Szollosi G.J."/>
            <person name="Szarkandi J.G."/>
            <person name="Papp V."/>
            <person name="Albert L."/>
            <person name="Andreopoulos W."/>
            <person name="Angelini C."/>
            <person name="Antonin V."/>
            <person name="Barry K.W."/>
            <person name="Bougher N.L."/>
            <person name="Buchanan P."/>
            <person name="Buyck B."/>
            <person name="Bense V."/>
            <person name="Catcheside P."/>
            <person name="Chovatia M."/>
            <person name="Cooper J."/>
            <person name="Damon W."/>
            <person name="Desjardin D."/>
            <person name="Finy P."/>
            <person name="Geml J."/>
            <person name="Haridas S."/>
            <person name="Hughes K."/>
            <person name="Justo A."/>
            <person name="Karasinski D."/>
            <person name="Kautmanova I."/>
            <person name="Kiss B."/>
            <person name="Kocsube S."/>
            <person name="Kotiranta H."/>
            <person name="LaButti K.M."/>
            <person name="Lechner B.E."/>
            <person name="Liimatainen K."/>
            <person name="Lipzen A."/>
            <person name="Lukacs Z."/>
            <person name="Mihaltcheva S."/>
            <person name="Morgado L.N."/>
            <person name="Niskanen T."/>
            <person name="Noordeloos M.E."/>
            <person name="Ohm R.A."/>
            <person name="Ortiz-Santana B."/>
            <person name="Ovrebo C."/>
            <person name="Racz N."/>
            <person name="Riley R."/>
            <person name="Savchenko A."/>
            <person name="Shiryaev A."/>
            <person name="Soop K."/>
            <person name="Spirin V."/>
            <person name="Szebenyi C."/>
            <person name="Tomsovsky M."/>
            <person name="Tulloss R.E."/>
            <person name="Uehling J."/>
            <person name="Grigoriev I.V."/>
            <person name="Vagvolgyi C."/>
            <person name="Papp T."/>
            <person name="Martin F.M."/>
            <person name="Miettinen O."/>
            <person name="Hibbett D.S."/>
            <person name="Nagy L.G."/>
        </authorList>
    </citation>
    <scope>NUCLEOTIDE SEQUENCE [LARGE SCALE GENOMIC DNA]</scope>
    <source>
        <strain evidence="2 3">FP101781</strain>
    </source>
</reference>
<dbReference type="Proteomes" id="UP000298030">
    <property type="component" value="Unassembled WGS sequence"/>
</dbReference>
<evidence type="ECO:0000313" key="3">
    <source>
        <dbReference type="Proteomes" id="UP000298030"/>
    </source>
</evidence>
<feature type="compositionally biased region" description="Basic and acidic residues" evidence="1">
    <location>
        <begin position="408"/>
        <end position="420"/>
    </location>
</feature>
<dbReference type="SUPFAM" id="SSF53474">
    <property type="entry name" value="alpha/beta-Hydrolases"/>
    <property type="match status" value="1"/>
</dbReference>
<evidence type="ECO:0000313" key="2">
    <source>
        <dbReference type="EMBL" id="TEB35539.1"/>
    </source>
</evidence>
<dbReference type="EMBL" id="QPFP01000007">
    <property type="protein sequence ID" value="TEB35539.1"/>
    <property type="molecule type" value="Genomic_DNA"/>
</dbReference>
<organism evidence="2 3">
    <name type="scientific">Coprinellus micaceus</name>
    <name type="common">Glistening ink-cap mushroom</name>
    <name type="synonym">Coprinus micaceus</name>
    <dbReference type="NCBI Taxonomy" id="71717"/>
    <lineage>
        <taxon>Eukaryota</taxon>
        <taxon>Fungi</taxon>
        <taxon>Dikarya</taxon>
        <taxon>Basidiomycota</taxon>
        <taxon>Agaricomycotina</taxon>
        <taxon>Agaricomycetes</taxon>
        <taxon>Agaricomycetidae</taxon>
        <taxon>Agaricales</taxon>
        <taxon>Agaricineae</taxon>
        <taxon>Psathyrellaceae</taxon>
        <taxon>Coprinellus</taxon>
    </lineage>
</organism>
<accession>A0A4Y7TPT2</accession>
<keyword evidence="2" id="KW-0378">Hydrolase</keyword>
<dbReference type="InterPro" id="IPR029058">
    <property type="entry name" value="AB_hydrolase_fold"/>
</dbReference>
<proteinExistence type="predicted"/>
<sequence length="473" mass="52881">MPYVDLYSSDDNASIFYRTSSTYGNVSGFDANKPTIMILHPMFLDCAWLDCQFGDPRLCDNFNMIAFDMRTMGKSQCQPSPKHDSWVDAADIALCHQFLNLPPCHVFALEGISVACALRFAYLFPEMCLSLALCNPLATQSQRWTQNSTLEIIHSWCFSEDLEALEHAATELVNFFLGPNRDVDLQDEVVAHWQKRCPPNRRPWIVETLSVLNNRIPMPFEAMAEIKQPVLLIHGERSDFSSRKHSEALAAQLRSVEGGAFIYTVKGAATFLSIIPTSASIVNRAVKEFINRLPKSRSELKPPEVSVAARMEQALKRLADLGLGYKGTTRLDPMSSLSFSCCSESVRLAQDVLLEEYKKDRLYAFNPLGPDGRPKRKLSDGKDDSWFEVGADGIGISTIAPSKFLPPEPKKEPEKESKHRNVTDIVETKVIKTSMASASMVDKYIIKGPMAKVVRENPSVTTPKPIGRILMPQ</sequence>
<feature type="region of interest" description="Disordered" evidence="1">
    <location>
        <begin position="398"/>
        <end position="420"/>
    </location>
</feature>
<protein>
    <submittedName>
        <fullName evidence="2">Alpha/beta-hydrolase</fullName>
    </submittedName>
</protein>
<gene>
    <name evidence="2" type="ORF">FA13DRAFT_1352309</name>
</gene>
<name>A0A4Y7TPT2_COPMI</name>
<dbReference type="AlphaFoldDB" id="A0A4Y7TPT2"/>
<comment type="caution">
    <text evidence="2">The sequence shown here is derived from an EMBL/GenBank/DDBJ whole genome shotgun (WGS) entry which is preliminary data.</text>
</comment>
<evidence type="ECO:0000256" key="1">
    <source>
        <dbReference type="SAM" id="MobiDB-lite"/>
    </source>
</evidence>
<dbReference type="GO" id="GO:0016787">
    <property type="term" value="F:hydrolase activity"/>
    <property type="evidence" value="ECO:0007669"/>
    <property type="project" value="UniProtKB-KW"/>
</dbReference>